<evidence type="ECO:0000313" key="2">
    <source>
        <dbReference type="EMBL" id="BCU55049.1"/>
    </source>
</evidence>
<dbReference type="Proteomes" id="UP000682928">
    <property type="component" value="Chromosome"/>
</dbReference>
<name>A0AA86MBG6_9ENTR</name>
<feature type="domain" description="Polymerase nucleotidyl transferase" evidence="1">
    <location>
        <begin position="41"/>
        <end position="84"/>
    </location>
</feature>
<accession>A0AA86MBG6</accession>
<dbReference type="GO" id="GO:0016779">
    <property type="term" value="F:nucleotidyltransferase activity"/>
    <property type="evidence" value="ECO:0007669"/>
    <property type="project" value="InterPro"/>
</dbReference>
<gene>
    <name evidence="2" type="ORF">ENKO_16430</name>
</gene>
<dbReference type="Gene3D" id="3.30.460.10">
    <property type="entry name" value="Beta Polymerase, domain 2"/>
    <property type="match status" value="1"/>
</dbReference>
<dbReference type="AlphaFoldDB" id="A0AA86MBG6"/>
<dbReference type="SUPFAM" id="SSF81301">
    <property type="entry name" value="Nucleotidyltransferase"/>
    <property type="match status" value="1"/>
</dbReference>
<evidence type="ECO:0000313" key="3">
    <source>
        <dbReference type="Proteomes" id="UP000682928"/>
    </source>
</evidence>
<dbReference type="InterPro" id="IPR043519">
    <property type="entry name" value="NT_sf"/>
</dbReference>
<proteinExistence type="predicted"/>
<reference evidence="2" key="1">
    <citation type="submission" date="2021-04" db="EMBL/GenBank/DDBJ databases">
        <title>Difference and commonality of drug resistance evolution in various bacteria. and drug sensitivity profiles.</title>
        <authorList>
            <person name="Maeda T."/>
            <person name="Shibai A."/>
            <person name="Kawada K."/>
            <person name="Kotani H."/>
            <person name="Tarusawa Y."/>
            <person name="Tanabe K."/>
            <person name="Furusawa C."/>
        </authorList>
    </citation>
    <scope>NUCLEOTIDE SEQUENCE</scope>
    <source>
        <strain evidence="2">JCM 8580</strain>
    </source>
</reference>
<dbReference type="EMBL" id="AP024590">
    <property type="protein sequence ID" value="BCU55049.1"/>
    <property type="molecule type" value="Genomic_DNA"/>
</dbReference>
<protein>
    <recommendedName>
        <fullName evidence="1">Polymerase nucleotidyl transferase domain-containing protein</fullName>
    </recommendedName>
</protein>
<organism evidence="2 3">
    <name type="scientific">Enterobacter kobei</name>
    <dbReference type="NCBI Taxonomy" id="208224"/>
    <lineage>
        <taxon>Bacteria</taxon>
        <taxon>Pseudomonadati</taxon>
        <taxon>Pseudomonadota</taxon>
        <taxon>Gammaproteobacteria</taxon>
        <taxon>Enterobacterales</taxon>
        <taxon>Enterobacteriaceae</taxon>
        <taxon>Enterobacter</taxon>
        <taxon>Enterobacter cloacae complex</taxon>
    </lineage>
</organism>
<dbReference type="CDD" id="cd05403">
    <property type="entry name" value="NT_KNTase_like"/>
    <property type="match status" value="1"/>
</dbReference>
<sequence>MLSDEGYLKTLPPVSLQPAFEQVVGEVVNGLRHALGNILHSIYLYGSVARGNAVTGVSDLDVCVIFTRPLRVEESEILARLRQDLAAHHPCVSKIDIDPGVLAGVLDPENLYSWGYWLKHHCRCVYGEDLSDRFARFRPSKAIAVAVNGDVMAVLNDVISRIQATSDRQERLMLQRAAARKLIRATNMLRSACDTDWPDTLEDYVARVVRRYPQQATALDYFLRESQHPDDDADQFIAQLRTFMAWLNRTYQP</sequence>
<dbReference type="RefSeq" id="WP_088219011.1">
    <property type="nucleotide sequence ID" value="NZ_AP024590.1"/>
</dbReference>
<evidence type="ECO:0000259" key="1">
    <source>
        <dbReference type="Pfam" id="PF01909"/>
    </source>
</evidence>
<dbReference type="Pfam" id="PF01909">
    <property type="entry name" value="NTP_transf_2"/>
    <property type="match status" value="1"/>
</dbReference>
<dbReference type="InterPro" id="IPR002934">
    <property type="entry name" value="Polymerase_NTP_transf_dom"/>
</dbReference>